<reference evidence="1" key="1">
    <citation type="submission" date="2014-11" db="EMBL/GenBank/DDBJ databases">
        <authorList>
            <person name="Amaro Gonzalez C."/>
        </authorList>
    </citation>
    <scope>NUCLEOTIDE SEQUENCE</scope>
</reference>
<name>A0A0E9RYN6_ANGAN</name>
<dbReference type="EMBL" id="GBXM01075214">
    <property type="protein sequence ID" value="JAH33363.1"/>
    <property type="molecule type" value="Transcribed_RNA"/>
</dbReference>
<dbReference type="AlphaFoldDB" id="A0A0E9RYN6"/>
<proteinExistence type="predicted"/>
<evidence type="ECO:0000313" key="1">
    <source>
        <dbReference type="EMBL" id="JAH33363.1"/>
    </source>
</evidence>
<organism evidence="1">
    <name type="scientific">Anguilla anguilla</name>
    <name type="common">European freshwater eel</name>
    <name type="synonym">Muraena anguilla</name>
    <dbReference type="NCBI Taxonomy" id="7936"/>
    <lineage>
        <taxon>Eukaryota</taxon>
        <taxon>Metazoa</taxon>
        <taxon>Chordata</taxon>
        <taxon>Craniata</taxon>
        <taxon>Vertebrata</taxon>
        <taxon>Euteleostomi</taxon>
        <taxon>Actinopterygii</taxon>
        <taxon>Neopterygii</taxon>
        <taxon>Teleostei</taxon>
        <taxon>Anguilliformes</taxon>
        <taxon>Anguillidae</taxon>
        <taxon>Anguilla</taxon>
    </lineage>
</organism>
<reference evidence="1" key="2">
    <citation type="journal article" date="2015" name="Fish Shellfish Immunol.">
        <title>Early steps in the European eel (Anguilla anguilla)-Vibrio vulnificus interaction in the gills: Role of the RtxA13 toxin.</title>
        <authorList>
            <person name="Callol A."/>
            <person name="Pajuelo D."/>
            <person name="Ebbesson L."/>
            <person name="Teles M."/>
            <person name="MacKenzie S."/>
            <person name="Amaro C."/>
        </authorList>
    </citation>
    <scope>NUCLEOTIDE SEQUENCE</scope>
</reference>
<protein>
    <submittedName>
        <fullName evidence="1">Uncharacterized protein</fullName>
    </submittedName>
</protein>
<accession>A0A0E9RYN6</accession>
<sequence>MLQAVITLTYSFGFLCYLSHPSKAKHIFKSDKLCILLFTFKT</sequence>